<organism evidence="1 2">
    <name type="scientific">Coprobacter secundus subsp. similis</name>
    <dbReference type="NCBI Taxonomy" id="2751153"/>
    <lineage>
        <taxon>Bacteria</taxon>
        <taxon>Pseudomonadati</taxon>
        <taxon>Bacteroidota</taxon>
        <taxon>Bacteroidia</taxon>
        <taxon>Bacteroidales</taxon>
        <taxon>Barnesiellaceae</taxon>
        <taxon>Coprobacter</taxon>
    </lineage>
</organism>
<dbReference type="AlphaFoldDB" id="A0A7G1HS06"/>
<evidence type="ECO:0000313" key="2">
    <source>
        <dbReference type="Proteomes" id="UP000594042"/>
    </source>
</evidence>
<evidence type="ECO:0000313" key="1">
    <source>
        <dbReference type="EMBL" id="BCI62489.1"/>
    </source>
</evidence>
<gene>
    <name evidence="1" type="ORF">Cop2CBH44_08420</name>
</gene>
<dbReference type="KEGG" id="copr:Cop2CBH44_08420"/>
<protein>
    <submittedName>
        <fullName evidence="1">Uncharacterized protein</fullName>
    </submittedName>
</protein>
<dbReference type="EMBL" id="AP023322">
    <property type="protein sequence ID" value="BCI62489.1"/>
    <property type="molecule type" value="Genomic_DNA"/>
</dbReference>
<name>A0A7G1HS06_9BACT</name>
<accession>A0A7G1HS06</accession>
<proteinExistence type="predicted"/>
<reference evidence="2" key="1">
    <citation type="submission" date="2020-07" db="EMBL/GenBank/DDBJ databases">
        <title>Complete genome sequencing of Coprobacter sp. strain 2CBH44.</title>
        <authorList>
            <person name="Sakamoto M."/>
            <person name="Murakami T."/>
            <person name="Mori H."/>
        </authorList>
    </citation>
    <scope>NUCLEOTIDE SEQUENCE [LARGE SCALE GENOMIC DNA]</scope>
    <source>
        <strain evidence="2">2CBH44</strain>
    </source>
</reference>
<sequence>MNFYGMQKFMRVILLMVCFVCLGACKMGLMTYRNGYILDNEGVTVGNYANGYIFDNERNIRGYYSNGYIYDKNYNIIGNYANGYVKDGKMKELFE</sequence>
<dbReference type="Proteomes" id="UP000594042">
    <property type="component" value="Chromosome"/>
</dbReference>
<keyword evidence="2" id="KW-1185">Reference proteome</keyword>